<dbReference type="GeneID" id="76195845"/>
<name>A0ABQ5WXJ8_9PROT</name>
<comment type="caution">
    <text evidence="1">The sequence shown here is derived from an EMBL/GenBank/DDBJ whole genome shotgun (WGS) entry which is preliminary data.</text>
</comment>
<keyword evidence="2" id="KW-1185">Reference proteome</keyword>
<sequence length="242" mass="27340">MGSSEALVETYLKGLGYTDVQYEPDGNVPPDFLVNGRIAVEVRRLNQNHDDGDGKGPRGLEEAAIPLWRRICDYLTDLGPAPASGQSWYVHYRFSRPTPTWKDLKRELDDVLLPFMTNSEPQPFEVRLNASGEFWLKVFRAPSAKPTFFRPAGHSDQQSGGWLIGEIEANLKLCITEKTGKVACVRSNYPEWWLILTDQIGYGLDDFEQKLFLDQASVNAGGFDKIVLLDPREAKRAFQVYP</sequence>
<reference evidence="2" key="1">
    <citation type="journal article" date="2019" name="Int. J. Syst. Evol. Microbiol.">
        <title>The Global Catalogue of Microorganisms (GCM) 10K type strain sequencing project: providing services to taxonomists for standard genome sequencing and annotation.</title>
        <authorList>
            <consortium name="The Broad Institute Genomics Platform"/>
            <consortium name="The Broad Institute Genome Sequencing Center for Infectious Disease"/>
            <person name="Wu L."/>
            <person name="Ma J."/>
        </authorList>
    </citation>
    <scope>NUCLEOTIDE SEQUENCE [LARGE SCALE GENOMIC DNA]</scope>
    <source>
        <strain evidence="2">NBRC 3266</strain>
    </source>
</reference>
<dbReference type="EMBL" id="BSNV01000051">
    <property type="protein sequence ID" value="GLQ67366.1"/>
    <property type="molecule type" value="Genomic_DNA"/>
</dbReference>
<organism evidence="1 2">
    <name type="scientific">Gluconobacter kondonii</name>
    <dbReference type="NCBI Taxonomy" id="941463"/>
    <lineage>
        <taxon>Bacteria</taxon>
        <taxon>Pseudomonadati</taxon>
        <taxon>Pseudomonadota</taxon>
        <taxon>Alphaproteobacteria</taxon>
        <taxon>Acetobacterales</taxon>
        <taxon>Acetobacteraceae</taxon>
        <taxon>Gluconobacter</taxon>
    </lineage>
</organism>
<dbReference type="RefSeq" id="WP_099287536.1">
    <property type="nucleotide sequence ID" value="NZ_BEWP01000020.1"/>
</dbReference>
<dbReference type="Proteomes" id="UP001156629">
    <property type="component" value="Unassembled WGS sequence"/>
</dbReference>
<accession>A0ABQ5WXJ8</accession>
<evidence type="ECO:0000313" key="2">
    <source>
        <dbReference type="Proteomes" id="UP001156629"/>
    </source>
</evidence>
<protein>
    <submittedName>
        <fullName evidence="1">Uncharacterized protein</fullName>
    </submittedName>
</protein>
<evidence type="ECO:0000313" key="1">
    <source>
        <dbReference type="EMBL" id="GLQ67366.1"/>
    </source>
</evidence>
<proteinExistence type="predicted"/>
<gene>
    <name evidence="1" type="ORF">GCM10007870_29510</name>
</gene>